<dbReference type="InterPro" id="IPR036217">
    <property type="entry name" value="MethylDNA_cys_MeTrfase_DNAb"/>
</dbReference>
<dbReference type="Gene3D" id="1.10.10.10">
    <property type="entry name" value="Winged helix-like DNA-binding domain superfamily/Winged helix DNA-binding domain"/>
    <property type="match status" value="1"/>
</dbReference>
<keyword evidence="5 10" id="KW-0808">Transferase</keyword>
<keyword evidence="4 10" id="KW-0489">Methyltransferase</keyword>
<dbReference type="FunFam" id="1.10.10.10:FF:000214">
    <property type="entry name" value="Methylated-DNA--protein-cysteine methyltransferase"/>
    <property type="match status" value="1"/>
</dbReference>
<dbReference type="InterPro" id="IPR001497">
    <property type="entry name" value="MethylDNA_cys_MeTrfase_AS"/>
</dbReference>
<reference evidence="10" key="1">
    <citation type="submission" date="2016-10" db="EMBL/GenBank/DDBJ databases">
        <title>Sequence of Gallionella enrichment culture.</title>
        <authorList>
            <person name="Poehlein A."/>
            <person name="Muehling M."/>
            <person name="Daniel R."/>
        </authorList>
    </citation>
    <scope>NUCLEOTIDE SEQUENCE</scope>
</reference>
<organism evidence="10">
    <name type="scientific">mine drainage metagenome</name>
    <dbReference type="NCBI Taxonomy" id="410659"/>
    <lineage>
        <taxon>unclassified sequences</taxon>
        <taxon>metagenomes</taxon>
        <taxon>ecological metagenomes</taxon>
    </lineage>
</organism>
<protein>
    <recommendedName>
        <fullName evidence="3">methylated-DNA--[protein]-cysteine S-methyltransferase</fullName>
        <ecNumber evidence="3">2.1.1.63</ecNumber>
    </recommendedName>
</protein>
<dbReference type="InterPro" id="IPR036631">
    <property type="entry name" value="MGMT_N_sf"/>
</dbReference>
<accession>A0A1J5TE99</accession>
<dbReference type="EMBL" id="MLJW01000001">
    <property type="protein sequence ID" value="OIR19257.1"/>
    <property type="molecule type" value="Genomic_DNA"/>
</dbReference>
<dbReference type="CDD" id="cd06445">
    <property type="entry name" value="ATase"/>
    <property type="match status" value="1"/>
</dbReference>
<evidence type="ECO:0000259" key="9">
    <source>
        <dbReference type="Pfam" id="PF01035"/>
    </source>
</evidence>
<evidence type="ECO:0000256" key="5">
    <source>
        <dbReference type="ARBA" id="ARBA00022679"/>
    </source>
</evidence>
<dbReference type="Pfam" id="PF01035">
    <property type="entry name" value="DNA_binding_1"/>
    <property type="match status" value="1"/>
</dbReference>
<comment type="catalytic activity">
    <reaction evidence="8">
        <text>a 6-O-methyl-2'-deoxyguanosine in DNA + L-cysteinyl-[protein] = S-methyl-L-cysteinyl-[protein] + a 2'-deoxyguanosine in DNA</text>
        <dbReference type="Rhea" id="RHEA:24000"/>
        <dbReference type="Rhea" id="RHEA-COMP:10131"/>
        <dbReference type="Rhea" id="RHEA-COMP:10132"/>
        <dbReference type="Rhea" id="RHEA-COMP:11367"/>
        <dbReference type="Rhea" id="RHEA-COMP:11368"/>
        <dbReference type="ChEBI" id="CHEBI:29950"/>
        <dbReference type="ChEBI" id="CHEBI:82612"/>
        <dbReference type="ChEBI" id="CHEBI:85445"/>
        <dbReference type="ChEBI" id="CHEBI:85448"/>
        <dbReference type="EC" id="2.1.1.63"/>
    </reaction>
</comment>
<dbReference type="GO" id="GO:0006281">
    <property type="term" value="P:DNA repair"/>
    <property type="evidence" value="ECO:0007669"/>
    <property type="project" value="UniProtKB-KW"/>
</dbReference>
<keyword evidence="6" id="KW-0227">DNA damage</keyword>
<evidence type="ECO:0000256" key="7">
    <source>
        <dbReference type="ARBA" id="ARBA00023204"/>
    </source>
</evidence>
<dbReference type="SUPFAM" id="SSF46767">
    <property type="entry name" value="Methylated DNA-protein cysteine methyltransferase, C-terminal domain"/>
    <property type="match status" value="1"/>
</dbReference>
<comment type="caution">
    <text evidence="10">The sequence shown here is derived from an EMBL/GenBank/DDBJ whole genome shotgun (WGS) entry which is preliminary data.</text>
</comment>
<dbReference type="EC" id="2.1.1.63" evidence="3"/>
<dbReference type="NCBIfam" id="TIGR00589">
    <property type="entry name" value="ogt"/>
    <property type="match status" value="1"/>
</dbReference>
<dbReference type="GO" id="GO:0032259">
    <property type="term" value="P:methylation"/>
    <property type="evidence" value="ECO:0007669"/>
    <property type="project" value="UniProtKB-KW"/>
</dbReference>
<sequence>MSHQAVIAAPFGKLGIRCSDDMLLGIEFLPASARVTPPRGILDREVCRQLEAYLDDAGFRFDLPLKPEGTEHQRKVRDAMCAIPRGQTLSYGELAAQIGSSARAVGQACGNNPVPVVVPCHRVVGKAGLGGFMHRDDNDALNIKRWLLAHERR</sequence>
<dbReference type="PROSITE" id="PS00374">
    <property type="entry name" value="MGMT"/>
    <property type="match status" value="1"/>
</dbReference>
<gene>
    <name evidence="10" type="primary">ogt_1</name>
    <name evidence="10" type="ORF">GALL_01360</name>
</gene>
<comment type="similarity">
    <text evidence="2">Belongs to the MGMT family.</text>
</comment>
<name>A0A1J5TE99_9ZZZZ</name>
<dbReference type="InterPro" id="IPR014048">
    <property type="entry name" value="MethylDNA_cys_MeTrfase_DNA-bd"/>
</dbReference>
<comment type="catalytic activity">
    <reaction evidence="1">
        <text>a 4-O-methyl-thymidine in DNA + L-cysteinyl-[protein] = a thymidine in DNA + S-methyl-L-cysteinyl-[protein]</text>
        <dbReference type="Rhea" id="RHEA:53428"/>
        <dbReference type="Rhea" id="RHEA-COMP:10131"/>
        <dbReference type="Rhea" id="RHEA-COMP:10132"/>
        <dbReference type="Rhea" id="RHEA-COMP:13555"/>
        <dbReference type="Rhea" id="RHEA-COMP:13556"/>
        <dbReference type="ChEBI" id="CHEBI:29950"/>
        <dbReference type="ChEBI" id="CHEBI:82612"/>
        <dbReference type="ChEBI" id="CHEBI:137386"/>
        <dbReference type="ChEBI" id="CHEBI:137387"/>
        <dbReference type="EC" id="2.1.1.63"/>
    </reaction>
</comment>
<evidence type="ECO:0000256" key="4">
    <source>
        <dbReference type="ARBA" id="ARBA00022603"/>
    </source>
</evidence>
<dbReference type="InterPro" id="IPR036388">
    <property type="entry name" value="WH-like_DNA-bd_sf"/>
</dbReference>
<evidence type="ECO:0000256" key="6">
    <source>
        <dbReference type="ARBA" id="ARBA00022763"/>
    </source>
</evidence>
<dbReference type="GO" id="GO:0003908">
    <property type="term" value="F:methylated-DNA-[protein]-cysteine S-methyltransferase activity"/>
    <property type="evidence" value="ECO:0007669"/>
    <property type="project" value="UniProtKB-EC"/>
</dbReference>
<evidence type="ECO:0000313" key="10">
    <source>
        <dbReference type="EMBL" id="OIR19257.1"/>
    </source>
</evidence>
<evidence type="ECO:0000256" key="1">
    <source>
        <dbReference type="ARBA" id="ARBA00001286"/>
    </source>
</evidence>
<dbReference type="PANTHER" id="PTHR10815:SF13">
    <property type="entry name" value="METHYLATED-DNA--PROTEIN-CYSTEINE METHYLTRANSFERASE"/>
    <property type="match status" value="1"/>
</dbReference>
<evidence type="ECO:0000256" key="2">
    <source>
        <dbReference type="ARBA" id="ARBA00008711"/>
    </source>
</evidence>
<dbReference type="PANTHER" id="PTHR10815">
    <property type="entry name" value="METHYLATED-DNA--PROTEIN-CYSTEINE METHYLTRANSFERASE"/>
    <property type="match status" value="1"/>
</dbReference>
<dbReference type="AlphaFoldDB" id="A0A1J5TE99"/>
<keyword evidence="7" id="KW-0234">DNA repair</keyword>
<proteinExistence type="inferred from homology"/>
<dbReference type="SUPFAM" id="SSF53155">
    <property type="entry name" value="Methylated DNA-protein cysteine methyltransferase domain"/>
    <property type="match status" value="1"/>
</dbReference>
<feature type="domain" description="Methylated-DNA-[protein]-cysteine S-methyltransferase DNA binding" evidence="9">
    <location>
        <begin position="72"/>
        <end position="152"/>
    </location>
</feature>
<evidence type="ECO:0000256" key="8">
    <source>
        <dbReference type="ARBA" id="ARBA00049348"/>
    </source>
</evidence>
<dbReference type="Gene3D" id="3.30.160.70">
    <property type="entry name" value="Methylated DNA-protein cysteine methyltransferase domain"/>
    <property type="match status" value="1"/>
</dbReference>
<evidence type="ECO:0000256" key="3">
    <source>
        <dbReference type="ARBA" id="ARBA00011918"/>
    </source>
</evidence>